<protein>
    <submittedName>
        <fullName evidence="1">ATP-dependent DNA helicase Q-like SIM</fullName>
    </submittedName>
</protein>
<evidence type="ECO:0000313" key="2">
    <source>
        <dbReference type="Proteomes" id="UP000650533"/>
    </source>
</evidence>
<keyword evidence="1" id="KW-0067">ATP-binding</keyword>
<dbReference type="Proteomes" id="UP000650533">
    <property type="component" value="Chromosome 3"/>
</dbReference>
<dbReference type="InterPro" id="IPR027417">
    <property type="entry name" value="P-loop_NTPase"/>
</dbReference>
<dbReference type="AlphaFoldDB" id="A0A8H8NQB4"/>
<dbReference type="GeneID" id="67024719"/>
<keyword evidence="1" id="KW-0547">Nucleotide-binding</keyword>
<dbReference type="EMBL" id="CP059660">
    <property type="protein sequence ID" value="QRW17515.1"/>
    <property type="molecule type" value="Genomic_DNA"/>
</dbReference>
<evidence type="ECO:0000313" key="1">
    <source>
        <dbReference type="EMBL" id="QRW17515.1"/>
    </source>
</evidence>
<dbReference type="RefSeq" id="XP_043177752.1">
    <property type="nucleotide sequence ID" value="XM_043322256.1"/>
</dbReference>
<sequence>MGYKAEEDILLQDEIEELALQGLYPGEQRKYPGLKLTDEDLTRIDKIDDLDMGAINTAPAPVPSPPSPPIIGPLTYTKALQVANKRANGFYPCVWQIALAWALYRRACDALLVAGTGYGKTLPLIPNLFLDLELIVWIVSPLNYIEMEQEIVLTNWARCTIAVNSMTMPPGLIKVRQYVYD</sequence>
<proteinExistence type="predicted"/>
<organism evidence="1 2">
    <name type="scientific">Rhizoctonia solani</name>
    <dbReference type="NCBI Taxonomy" id="456999"/>
    <lineage>
        <taxon>Eukaryota</taxon>
        <taxon>Fungi</taxon>
        <taxon>Dikarya</taxon>
        <taxon>Basidiomycota</taxon>
        <taxon>Agaricomycotina</taxon>
        <taxon>Agaricomycetes</taxon>
        <taxon>Cantharellales</taxon>
        <taxon>Ceratobasidiaceae</taxon>
        <taxon>Rhizoctonia</taxon>
    </lineage>
</organism>
<dbReference type="GO" id="GO:0004386">
    <property type="term" value="F:helicase activity"/>
    <property type="evidence" value="ECO:0007669"/>
    <property type="project" value="UniProtKB-KW"/>
</dbReference>
<dbReference type="KEGG" id="rsx:RhiXN_02437"/>
<name>A0A8H8NQB4_9AGAM</name>
<accession>A0A8H8NQB4</accession>
<dbReference type="SUPFAM" id="SSF52540">
    <property type="entry name" value="P-loop containing nucleoside triphosphate hydrolases"/>
    <property type="match status" value="1"/>
</dbReference>
<reference evidence="1" key="1">
    <citation type="submission" date="2020-05" db="EMBL/GenBank/DDBJ databases">
        <title>Evolutionary and genomic comparisons of hybrid uninucleate and nonhybrid Rhizoctonia fungi.</title>
        <authorList>
            <person name="Li C."/>
            <person name="Chen X."/>
        </authorList>
    </citation>
    <scope>NUCLEOTIDE SEQUENCE</scope>
    <source>
        <strain evidence="1">AG-1 IA</strain>
    </source>
</reference>
<gene>
    <name evidence="1" type="ORF">RhiXN_02437</name>
</gene>
<keyword evidence="1" id="KW-0378">Hydrolase</keyword>
<keyword evidence="1" id="KW-0347">Helicase</keyword>